<feature type="active site" evidence="9">
    <location>
        <position position="278"/>
    </location>
</feature>
<dbReference type="InterPro" id="IPR016039">
    <property type="entry name" value="Thiolase-like"/>
</dbReference>
<evidence type="ECO:0000256" key="5">
    <source>
        <dbReference type="ARBA" id="ARBA00023098"/>
    </source>
</evidence>
<dbReference type="SUPFAM" id="SSF53901">
    <property type="entry name" value="Thiolase-like"/>
    <property type="match status" value="1"/>
</dbReference>
<dbReference type="OrthoDB" id="9815506at2"/>
<evidence type="ECO:0000256" key="7">
    <source>
        <dbReference type="ARBA" id="ARBA00023268"/>
    </source>
</evidence>
<keyword evidence="2 9" id="KW-0444">Lipid biosynthesis</keyword>
<keyword evidence="3 9" id="KW-0808">Transferase</keyword>
<dbReference type="KEGG" id="vao:FA707_02990"/>
<reference evidence="10 11" key="1">
    <citation type="submission" date="2019-04" db="EMBL/GenBank/DDBJ databases">
        <title>Vagococcus sp. nov., isolated from faeces of yaks (Bos grunniens).</title>
        <authorList>
            <person name="Ge Y."/>
        </authorList>
    </citation>
    <scope>NUCLEOTIDE SEQUENCE [LARGE SCALE GENOMIC DNA]</scope>
    <source>
        <strain evidence="10 11">MN-17</strain>
    </source>
</reference>
<evidence type="ECO:0000313" key="11">
    <source>
        <dbReference type="Proteomes" id="UP000298615"/>
    </source>
</evidence>
<feature type="active site" evidence="9">
    <location>
        <position position="248"/>
    </location>
</feature>
<dbReference type="PANTHER" id="PTHR43091">
    <property type="entry name" value="3-OXOACYL-[ACYL-CARRIER-PROTEIN] SYNTHASE"/>
    <property type="match status" value="1"/>
</dbReference>
<sequence length="323" mass="35511">MNYSRITQCAHYAPTTVVHNDDLAKMIDTSDEWIYQRTGIRQRHVVTNENTSDLCEKVAYQLLEKSGLTAEELDFIIIATVTPDYQMPSTACLVQGLIGATKAFAFDVTAACSGFVYALSLADKLIQSGTYQRGLVIGAETMSKIIDWTDRSTAVLFGDGAGGVLLEASPTRHFLAEQLQSDGKRAQSLTAGYQNNQSPFATTTELIKESIVMDGRQIFDFALKDVSKNIRQTIERLEEPTIDYVLAHQANKRLLDAMAKKTKLPREKFLDNMEFFANTSAASIPILLSEAIEQGTLKLNSGQHILLTGFGGGLTWGSLAIKL</sequence>
<comment type="pathway">
    <text evidence="9">Lipid metabolism; fatty acid biosynthesis.</text>
</comment>
<dbReference type="PANTHER" id="PTHR43091:SF1">
    <property type="entry name" value="BETA-KETOACYL-[ACYL-CARRIER-PROTEIN] SYNTHASE III, CHLOROPLASTIC"/>
    <property type="match status" value="1"/>
</dbReference>
<feature type="region of interest" description="ACP-binding" evidence="9">
    <location>
        <begin position="249"/>
        <end position="253"/>
    </location>
</feature>
<dbReference type="CDD" id="cd00830">
    <property type="entry name" value="KAS_III"/>
    <property type="match status" value="1"/>
</dbReference>
<keyword evidence="6 9" id="KW-0275">Fatty acid biosynthesis</keyword>
<keyword evidence="8 9" id="KW-0012">Acyltransferase</keyword>
<organism evidence="10 11">
    <name type="scientific">Vagococcus zengguangii</name>
    <dbReference type="NCBI Taxonomy" id="2571750"/>
    <lineage>
        <taxon>Bacteria</taxon>
        <taxon>Bacillati</taxon>
        <taxon>Bacillota</taxon>
        <taxon>Bacilli</taxon>
        <taxon>Lactobacillales</taxon>
        <taxon>Enterococcaceae</taxon>
        <taxon>Vagococcus</taxon>
    </lineage>
</organism>
<dbReference type="GO" id="GO:0033818">
    <property type="term" value="F:beta-ketoacyl-acyl-carrier-protein synthase III activity"/>
    <property type="evidence" value="ECO:0007669"/>
    <property type="project" value="UniProtKB-UniRule"/>
</dbReference>
<evidence type="ECO:0000256" key="2">
    <source>
        <dbReference type="ARBA" id="ARBA00022516"/>
    </source>
</evidence>
<dbReference type="InterPro" id="IPR004655">
    <property type="entry name" value="FabH"/>
</dbReference>
<dbReference type="NCBIfam" id="NF006829">
    <property type="entry name" value="PRK09352.1"/>
    <property type="match status" value="1"/>
</dbReference>
<protein>
    <recommendedName>
        <fullName evidence="9">Beta-ketoacyl-[acyl-carrier-protein] synthase III</fullName>
        <shortName evidence="9">Beta-ketoacyl-ACP synthase III</shortName>
        <shortName evidence="9">KAS III</shortName>
        <ecNumber evidence="9">2.3.1.180</ecNumber>
    </recommendedName>
    <alternativeName>
        <fullName evidence="9">3-oxoacyl-[acyl-carrier-protein] synthase 3</fullName>
    </alternativeName>
    <alternativeName>
        <fullName evidence="9">3-oxoacyl-[acyl-carrier-protein] synthase III</fullName>
    </alternativeName>
</protein>
<dbReference type="HAMAP" id="MF_01815">
    <property type="entry name" value="FabH"/>
    <property type="match status" value="1"/>
</dbReference>
<proteinExistence type="inferred from homology"/>
<comment type="subcellular location">
    <subcellularLocation>
        <location evidence="9">Cytoplasm</location>
    </subcellularLocation>
</comment>
<name>A0A4D7CPJ5_9ENTE</name>
<keyword evidence="11" id="KW-1185">Reference proteome</keyword>
<keyword evidence="5 9" id="KW-0443">Lipid metabolism</keyword>
<comment type="function">
    <text evidence="9">Catalyzes the condensation reaction of fatty acid synthesis by the addition to an acyl acceptor of two carbons from malonyl-ACP. Catalyzes the first condensation reaction which initiates fatty acid synthesis and may therefore play a role in governing the total rate of fatty acid production. Possesses both acetoacetyl-ACP synthase and acetyl transacylase activities. Its substrate specificity determines the biosynthesis of branched-chain and/or straight-chain of fatty acids.</text>
</comment>
<evidence type="ECO:0000256" key="6">
    <source>
        <dbReference type="ARBA" id="ARBA00023160"/>
    </source>
</evidence>
<evidence type="ECO:0000256" key="1">
    <source>
        <dbReference type="ARBA" id="ARBA00008642"/>
    </source>
</evidence>
<dbReference type="Proteomes" id="UP000298615">
    <property type="component" value="Chromosome"/>
</dbReference>
<dbReference type="InterPro" id="IPR013751">
    <property type="entry name" value="ACP_syn_III_N"/>
</dbReference>
<evidence type="ECO:0000256" key="8">
    <source>
        <dbReference type="ARBA" id="ARBA00023315"/>
    </source>
</evidence>
<dbReference type="EMBL" id="CP039712">
    <property type="protein sequence ID" value="QCI85989.1"/>
    <property type="molecule type" value="Genomic_DNA"/>
</dbReference>
<evidence type="ECO:0000313" key="10">
    <source>
        <dbReference type="EMBL" id="QCI85989.1"/>
    </source>
</evidence>
<comment type="domain">
    <text evidence="9">The last Arg residue of the ACP-binding site is essential for the weak association between ACP/AcpP and FabH.</text>
</comment>
<keyword evidence="7 9" id="KW-0511">Multifunctional enzyme</keyword>
<keyword evidence="4 9" id="KW-0276">Fatty acid metabolism</keyword>
<dbReference type="NCBIfam" id="TIGR00747">
    <property type="entry name" value="fabH"/>
    <property type="match status" value="1"/>
</dbReference>
<dbReference type="Pfam" id="PF08541">
    <property type="entry name" value="ACP_syn_III_C"/>
    <property type="match status" value="1"/>
</dbReference>
<dbReference type="Gene3D" id="3.40.47.10">
    <property type="match status" value="1"/>
</dbReference>
<dbReference type="Pfam" id="PF08545">
    <property type="entry name" value="ACP_syn_III"/>
    <property type="match status" value="1"/>
</dbReference>
<evidence type="ECO:0000256" key="3">
    <source>
        <dbReference type="ARBA" id="ARBA00022679"/>
    </source>
</evidence>
<comment type="catalytic activity">
    <reaction evidence="9">
        <text>malonyl-[ACP] + acetyl-CoA + H(+) = 3-oxobutanoyl-[ACP] + CO2 + CoA</text>
        <dbReference type="Rhea" id="RHEA:12080"/>
        <dbReference type="Rhea" id="RHEA-COMP:9623"/>
        <dbReference type="Rhea" id="RHEA-COMP:9625"/>
        <dbReference type="ChEBI" id="CHEBI:15378"/>
        <dbReference type="ChEBI" id="CHEBI:16526"/>
        <dbReference type="ChEBI" id="CHEBI:57287"/>
        <dbReference type="ChEBI" id="CHEBI:57288"/>
        <dbReference type="ChEBI" id="CHEBI:78449"/>
        <dbReference type="ChEBI" id="CHEBI:78450"/>
        <dbReference type="EC" id="2.3.1.180"/>
    </reaction>
</comment>
<dbReference type="RefSeq" id="WP_136952827.1">
    <property type="nucleotide sequence ID" value="NZ_CP039712.1"/>
</dbReference>
<evidence type="ECO:0000256" key="4">
    <source>
        <dbReference type="ARBA" id="ARBA00022832"/>
    </source>
</evidence>
<dbReference type="InterPro" id="IPR013747">
    <property type="entry name" value="ACP_syn_III_C"/>
</dbReference>
<dbReference type="UniPathway" id="UPA00094"/>
<dbReference type="GO" id="GO:0006633">
    <property type="term" value="P:fatty acid biosynthetic process"/>
    <property type="evidence" value="ECO:0007669"/>
    <property type="project" value="UniProtKB-UniRule"/>
</dbReference>
<accession>A0A4D7CPJ5</accession>
<dbReference type="GO" id="GO:0004315">
    <property type="term" value="F:3-oxoacyl-[acyl-carrier-protein] synthase activity"/>
    <property type="evidence" value="ECO:0007669"/>
    <property type="project" value="InterPro"/>
</dbReference>
<feature type="active site" evidence="9">
    <location>
        <position position="112"/>
    </location>
</feature>
<comment type="subunit">
    <text evidence="9">Homodimer.</text>
</comment>
<dbReference type="AlphaFoldDB" id="A0A4D7CPJ5"/>
<dbReference type="GO" id="GO:0005737">
    <property type="term" value="C:cytoplasm"/>
    <property type="evidence" value="ECO:0007669"/>
    <property type="project" value="UniProtKB-SubCell"/>
</dbReference>
<dbReference type="EC" id="2.3.1.180" evidence="9"/>
<comment type="similarity">
    <text evidence="1 9">Belongs to the thiolase-like superfamily. FabH family.</text>
</comment>
<gene>
    <name evidence="9" type="primary">fabH</name>
    <name evidence="10" type="ORF">FA707_02990</name>
</gene>
<keyword evidence="9" id="KW-0963">Cytoplasm</keyword>
<evidence type="ECO:0000256" key="9">
    <source>
        <dbReference type="HAMAP-Rule" id="MF_01815"/>
    </source>
</evidence>